<dbReference type="SMART" id="SM01340">
    <property type="entry name" value="DNA_mis_repair"/>
    <property type="match status" value="1"/>
</dbReference>
<gene>
    <name evidence="4 7" type="primary">mutL</name>
    <name evidence="7" type="ORF">H9812_07500</name>
</gene>
<dbReference type="InterPro" id="IPR014721">
    <property type="entry name" value="Ribsml_uS5_D2-typ_fold_subgr"/>
</dbReference>
<dbReference type="SUPFAM" id="SSF55874">
    <property type="entry name" value="ATPase domain of HSP90 chaperone/DNA topoisomerase II/histidine kinase"/>
    <property type="match status" value="1"/>
</dbReference>
<comment type="function">
    <text evidence="4">This protein is involved in the repair of mismatches in DNA. It is required for dam-dependent methyl-directed DNA mismatch repair. May act as a 'molecular matchmaker', a protein that promotes the formation of a stable complex between two or more DNA-binding proteins in an ATP-dependent manner without itself being part of a final effector complex.</text>
</comment>
<keyword evidence="2 4" id="KW-0227">DNA damage</keyword>
<keyword evidence="7" id="KW-0255">Endonuclease</keyword>
<dbReference type="GO" id="GO:0006298">
    <property type="term" value="P:mismatch repair"/>
    <property type="evidence" value="ECO:0007669"/>
    <property type="project" value="UniProtKB-UniRule"/>
</dbReference>
<keyword evidence="3 4" id="KW-0234">DNA repair</keyword>
<evidence type="ECO:0000256" key="3">
    <source>
        <dbReference type="ARBA" id="ARBA00023204"/>
    </source>
</evidence>
<reference evidence="7" key="1">
    <citation type="journal article" date="2021" name="PeerJ">
        <title>Extensive microbial diversity within the chicken gut microbiome revealed by metagenomics and culture.</title>
        <authorList>
            <person name="Gilroy R."/>
            <person name="Ravi A."/>
            <person name="Getino M."/>
            <person name="Pursley I."/>
            <person name="Horton D.L."/>
            <person name="Alikhan N.F."/>
            <person name="Baker D."/>
            <person name="Gharbi K."/>
            <person name="Hall N."/>
            <person name="Watson M."/>
            <person name="Adriaenssens E.M."/>
            <person name="Foster-Nyarko E."/>
            <person name="Jarju S."/>
            <person name="Secka A."/>
            <person name="Antonio M."/>
            <person name="Oren A."/>
            <person name="Chaudhuri R.R."/>
            <person name="La Ragione R."/>
            <person name="Hildebrand F."/>
            <person name="Pallen M.J."/>
        </authorList>
    </citation>
    <scope>NUCLEOTIDE SEQUENCE</scope>
    <source>
        <strain evidence="7">CHK33-5263</strain>
    </source>
</reference>
<keyword evidence="7" id="KW-0378">Hydrolase</keyword>
<dbReference type="Gene3D" id="3.30.230.10">
    <property type="match status" value="1"/>
</dbReference>
<dbReference type="PANTHER" id="PTHR10073">
    <property type="entry name" value="DNA MISMATCH REPAIR PROTEIN MLH, PMS, MUTL"/>
    <property type="match status" value="1"/>
</dbReference>
<dbReference type="PANTHER" id="PTHR10073:SF12">
    <property type="entry name" value="DNA MISMATCH REPAIR PROTEIN MLH1"/>
    <property type="match status" value="1"/>
</dbReference>
<organism evidence="7 8">
    <name type="scientific">Candidatus Gallimonas intestinigallinarum</name>
    <dbReference type="NCBI Taxonomy" id="2838604"/>
    <lineage>
        <taxon>Bacteria</taxon>
        <taxon>Bacillati</taxon>
        <taxon>Bacillota</taxon>
        <taxon>Clostridia</taxon>
        <taxon>Candidatus Gallimonas</taxon>
    </lineage>
</organism>
<dbReference type="SMART" id="SM00853">
    <property type="entry name" value="MutL_C"/>
    <property type="match status" value="1"/>
</dbReference>
<dbReference type="Gene3D" id="3.30.1370.100">
    <property type="entry name" value="MutL, C-terminal domain, regulatory subdomain"/>
    <property type="match status" value="1"/>
</dbReference>
<sequence>MKINLLSADVYNKIAAGEVVDRPYSVVKELVENAIDAGATQITVEIEKGGKKRIRVTDNGSGIARDDLPLAYSAHATSKLKTASDLFAIHTLGFRGEALASVAAVSRMEIVSRTLAADAFSLACEGGVLGEVLPAAGAQGTVVTVDDLFYNVPARLKFLKSDTQEEADIGGVMARFLLARPEISFTYLADGKVKYRSFGDGLAAALVAVYGASTLENCLEIRAEKHGIRLHGFLGNRNFYKANRSYQSLFVNGRSVVNQTVGAAITNAYASYLMKRQYPFYVLFLDVPPEVVDVNVHPNKADVRFADNQIIYGCVYSIVSAVLDGNSKALEYLVQVPKTEPAPQKEVAAPAPVWNAPNVSAPQADIEVHSAPQMTYAEAKKELAFDISMPKGSEPRFLEQKRAVMEVRAPAKAQPETDAFEENKKFLLAQDAARIRQPRVETDVLVYKGELFRTYLIYQSGDCAYIVDQHAAHERILFDKLKEKWETRSVVSQPMLVPFIYNGNAQEFAFLERNFPVLHEIGFDIEAFGDTSVRVSAVPAELMGIDLDGFFRDVLSSMESLRAIKLTDLLRDKLATAACKAAVKGGESLTEQEVRTLIERMNGDMAMKCPHGRPAVVVMKKSEIEKLFKRIV</sequence>
<evidence type="ECO:0000259" key="6">
    <source>
        <dbReference type="SMART" id="SM01340"/>
    </source>
</evidence>
<dbReference type="InterPro" id="IPR037198">
    <property type="entry name" value="MutL_C_sf"/>
</dbReference>
<protein>
    <recommendedName>
        <fullName evidence="4">DNA mismatch repair protein MutL</fullName>
    </recommendedName>
</protein>
<dbReference type="CDD" id="cd16926">
    <property type="entry name" value="HATPase_MutL-MLH-PMS-like"/>
    <property type="match status" value="1"/>
</dbReference>
<dbReference type="Proteomes" id="UP000824044">
    <property type="component" value="Unassembled WGS sequence"/>
</dbReference>
<evidence type="ECO:0000313" key="7">
    <source>
        <dbReference type="EMBL" id="HIZ25290.1"/>
    </source>
</evidence>
<dbReference type="CDD" id="cd00782">
    <property type="entry name" value="MutL_Trans"/>
    <property type="match status" value="1"/>
</dbReference>
<dbReference type="AlphaFoldDB" id="A0A9D2IWG0"/>
<evidence type="ECO:0000256" key="1">
    <source>
        <dbReference type="ARBA" id="ARBA00006082"/>
    </source>
</evidence>
<dbReference type="GO" id="GO:0140664">
    <property type="term" value="F:ATP-dependent DNA damage sensor activity"/>
    <property type="evidence" value="ECO:0007669"/>
    <property type="project" value="InterPro"/>
</dbReference>
<dbReference type="InterPro" id="IPR014790">
    <property type="entry name" value="MutL_C"/>
</dbReference>
<dbReference type="Gene3D" id="3.30.1540.20">
    <property type="entry name" value="MutL, C-terminal domain, dimerisation subdomain"/>
    <property type="match status" value="1"/>
</dbReference>
<dbReference type="FunFam" id="3.30.565.10:FF:000003">
    <property type="entry name" value="DNA mismatch repair endonuclease MutL"/>
    <property type="match status" value="1"/>
</dbReference>
<dbReference type="EMBL" id="DXBS01000136">
    <property type="protein sequence ID" value="HIZ25290.1"/>
    <property type="molecule type" value="Genomic_DNA"/>
</dbReference>
<dbReference type="SUPFAM" id="SSF118116">
    <property type="entry name" value="DNA mismatch repair protein MutL"/>
    <property type="match status" value="1"/>
</dbReference>
<feature type="domain" description="MutL C-terminal dimerisation" evidence="5">
    <location>
        <begin position="447"/>
        <end position="589"/>
    </location>
</feature>
<dbReference type="InterPro" id="IPR020568">
    <property type="entry name" value="Ribosomal_Su5_D2-typ_SF"/>
</dbReference>
<dbReference type="GO" id="GO:0030983">
    <property type="term" value="F:mismatched DNA binding"/>
    <property type="evidence" value="ECO:0007669"/>
    <property type="project" value="InterPro"/>
</dbReference>
<reference evidence="7" key="2">
    <citation type="submission" date="2021-04" db="EMBL/GenBank/DDBJ databases">
        <authorList>
            <person name="Gilroy R."/>
        </authorList>
    </citation>
    <scope>NUCLEOTIDE SEQUENCE</scope>
    <source>
        <strain evidence="7">CHK33-5263</strain>
    </source>
</reference>
<dbReference type="GO" id="GO:0016887">
    <property type="term" value="F:ATP hydrolysis activity"/>
    <property type="evidence" value="ECO:0007669"/>
    <property type="project" value="InterPro"/>
</dbReference>
<dbReference type="PROSITE" id="PS00058">
    <property type="entry name" value="DNA_MISMATCH_REPAIR_1"/>
    <property type="match status" value="1"/>
</dbReference>
<dbReference type="HAMAP" id="MF_00149">
    <property type="entry name" value="DNA_mis_repair"/>
    <property type="match status" value="1"/>
</dbReference>
<dbReference type="InterPro" id="IPR038973">
    <property type="entry name" value="MutL/Mlh/Pms-like"/>
</dbReference>
<evidence type="ECO:0000256" key="4">
    <source>
        <dbReference type="HAMAP-Rule" id="MF_00149"/>
    </source>
</evidence>
<dbReference type="Gene3D" id="3.30.565.10">
    <property type="entry name" value="Histidine kinase-like ATPase, C-terminal domain"/>
    <property type="match status" value="1"/>
</dbReference>
<dbReference type="InterPro" id="IPR013507">
    <property type="entry name" value="DNA_mismatch_S5_2-like"/>
</dbReference>
<dbReference type="InterPro" id="IPR042121">
    <property type="entry name" value="MutL_C_regsub"/>
</dbReference>
<dbReference type="GO" id="GO:0005524">
    <property type="term" value="F:ATP binding"/>
    <property type="evidence" value="ECO:0007669"/>
    <property type="project" value="InterPro"/>
</dbReference>
<dbReference type="InterPro" id="IPR002099">
    <property type="entry name" value="MutL/Mlh/PMS"/>
</dbReference>
<dbReference type="InterPro" id="IPR036890">
    <property type="entry name" value="HATPase_C_sf"/>
</dbReference>
<dbReference type="InterPro" id="IPR014762">
    <property type="entry name" value="DNA_mismatch_repair_CS"/>
</dbReference>
<evidence type="ECO:0000256" key="2">
    <source>
        <dbReference type="ARBA" id="ARBA00022763"/>
    </source>
</evidence>
<dbReference type="InterPro" id="IPR042120">
    <property type="entry name" value="MutL_C_dimsub"/>
</dbReference>
<dbReference type="Pfam" id="PF08676">
    <property type="entry name" value="MutL_C"/>
    <property type="match status" value="1"/>
</dbReference>
<dbReference type="SUPFAM" id="SSF54211">
    <property type="entry name" value="Ribosomal protein S5 domain 2-like"/>
    <property type="match status" value="1"/>
</dbReference>
<dbReference type="Pfam" id="PF01119">
    <property type="entry name" value="DNA_mis_repair"/>
    <property type="match status" value="1"/>
</dbReference>
<keyword evidence="7" id="KW-0540">Nuclease</keyword>
<evidence type="ECO:0000313" key="8">
    <source>
        <dbReference type="Proteomes" id="UP000824044"/>
    </source>
</evidence>
<comment type="caution">
    <text evidence="7">The sequence shown here is derived from an EMBL/GenBank/DDBJ whole genome shotgun (WGS) entry which is preliminary data.</text>
</comment>
<comment type="similarity">
    <text evidence="1 4">Belongs to the DNA mismatch repair MutL/HexB family.</text>
</comment>
<evidence type="ECO:0000259" key="5">
    <source>
        <dbReference type="SMART" id="SM00853"/>
    </source>
</evidence>
<proteinExistence type="inferred from homology"/>
<dbReference type="NCBIfam" id="TIGR00585">
    <property type="entry name" value="mutl"/>
    <property type="match status" value="1"/>
</dbReference>
<name>A0A9D2IWG0_9FIRM</name>
<dbReference type="Pfam" id="PF13589">
    <property type="entry name" value="HATPase_c_3"/>
    <property type="match status" value="1"/>
</dbReference>
<dbReference type="GO" id="GO:0004519">
    <property type="term" value="F:endonuclease activity"/>
    <property type="evidence" value="ECO:0007669"/>
    <property type="project" value="UniProtKB-KW"/>
</dbReference>
<accession>A0A9D2IWG0</accession>
<dbReference type="InterPro" id="IPR020667">
    <property type="entry name" value="DNA_mismatch_repair_MutL"/>
</dbReference>
<dbReference type="GO" id="GO:0032300">
    <property type="term" value="C:mismatch repair complex"/>
    <property type="evidence" value="ECO:0007669"/>
    <property type="project" value="InterPro"/>
</dbReference>
<feature type="domain" description="DNA mismatch repair protein S5" evidence="6">
    <location>
        <begin position="206"/>
        <end position="324"/>
    </location>
</feature>